<dbReference type="GO" id="GO:0004324">
    <property type="term" value="F:ferredoxin-NADP+ reductase activity"/>
    <property type="evidence" value="ECO:0007669"/>
    <property type="project" value="UniProtKB-EC"/>
</dbReference>
<evidence type="ECO:0000313" key="7">
    <source>
        <dbReference type="Proteomes" id="UP000317835"/>
    </source>
</evidence>
<dbReference type="Proteomes" id="UP000317835">
    <property type="component" value="Plasmid pElP_3"/>
</dbReference>
<evidence type="ECO:0000256" key="1">
    <source>
        <dbReference type="ARBA" id="ARBA00001974"/>
    </source>
</evidence>
<evidence type="ECO:0000256" key="5">
    <source>
        <dbReference type="ARBA" id="ARBA00023002"/>
    </source>
</evidence>
<comment type="cofactor">
    <cofactor evidence="1">
        <name>FAD</name>
        <dbReference type="ChEBI" id="CHEBI:57692"/>
    </cofactor>
</comment>
<organism evidence="6 7">
    <name type="scientific">Tautonia plasticadhaerens</name>
    <dbReference type="NCBI Taxonomy" id="2527974"/>
    <lineage>
        <taxon>Bacteria</taxon>
        <taxon>Pseudomonadati</taxon>
        <taxon>Planctomycetota</taxon>
        <taxon>Planctomycetia</taxon>
        <taxon>Isosphaerales</taxon>
        <taxon>Isosphaeraceae</taxon>
        <taxon>Tautonia</taxon>
    </lineage>
</organism>
<dbReference type="EC" id="1.18.1.2" evidence="6"/>
<protein>
    <submittedName>
        <fullName evidence="6">Ferredoxin--NADP reductase</fullName>
        <ecNumber evidence="6">1.18.1.2</ecNumber>
    </submittedName>
</protein>
<evidence type="ECO:0000256" key="4">
    <source>
        <dbReference type="ARBA" id="ARBA00022857"/>
    </source>
</evidence>
<dbReference type="AlphaFoldDB" id="A0A518HFG0"/>
<gene>
    <name evidence="6" type="primary">petH</name>
    <name evidence="6" type="ORF">ElP_75540</name>
</gene>
<dbReference type="KEGG" id="tpla:ElP_75540"/>
<dbReference type="PANTHER" id="PTHR43314">
    <property type="match status" value="1"/>
</dbReference>
<dbReference type="InterPro" id="IPR039261">
    <property type="entry name" value="FNR_nucleotide-bd"/>
</dbReference>
<keyword evidence="4" id="KW-0521">NADP</keyword>
<keyword evidence="5 6" id="KW-0560">Oxidoreductase</keyword>
<geneLocation type="plasmid" evidence="7">
    <name>pelp_3</name>
</geneLocation>
<keyword evidence="2" id="KW-0285">Flavoprotein</keyword>
<evidence type="ECO:0000256" key="2">
    <source>
        <dbReference type="ARBA" id="ARBA00022630"/>
    </source>
</evidence>
<dbReference type="Gene3D" id="3.40.50.80">
    <property type="entry name" value="Nucleotide-binding domain of ferredoxin-NADP reductase (FNR) module"/>
    <property type="match status" value="1"/>
</dbReference>
<keyword evidence="3" id="KW-0274">FAD</keyword>
<sequence length="59" mass="7246">MYVHHRMAERAEELWRLLDLEDTYLHLCGIKGMEDGVERVLRGRAERDYIDWRAFRRVL</sequence>
<keyword evidence="6" id="KW-0614">Plasmid</keyword>
<dbReference type="EMBL" id="CP036429">
    <property type="protein sequence ID" value="QDV39583.1"/>
    <property type="molecule type" value="Genomic_DNA"/>
</dbReference>
<dbReference type="SUPFAM" id="SSF52343">
    <property type="entry name" value="Ferredoxin reductase-like, C-terminal NADP-linked domain"/>
    <property type="match status" value="1"/>
</dbReference>
<proteinExistence type="predicted"/>
<dbReference type="InterPro" id="IPR015701">
    <property type="entry name" value="FNR"/>
</dbReference>
<reference evidence="6 7" key="1">
    <citation type="submission" date="2019-02" db="EMBL/GenBank/DDBJ databases">
        <title>Deep-cultivation of Planctomycetes and their phenomic and genomic characterization uncovers novel biology.</title>
        <authorList>
            <person name="Wiegand S."/>
            <person name="Jogler M."/>
            <person name="Boedeker C."/>
            <person name="Pinto D."/>
            <person name="Vollmers J."/>
            <person name="Rivas-Marin E."/>
            <person name="Kohn T."/>
            <person name="Peeters S.H."/>
            <person name="Heuer A."/>
            <person name="Rast P."/>
            <person name="Oberbeckmann S."/>
            <person name="Bunk B."/>
            <person name="Jeske O."/>
            <person name="Meyerdierks A."/>
            <person name="Storesund J.E."/>
            <person name="Kallscheuer N."/>
            <person name="Luecker S."/>
            <person name="Lage O.M."/>
            <person name="Pohl T."/>
            <person name="Merkel B.J."/>
            <person name="Hornburger P."/>
            <person name="Mueller R.-W."/>
            <person name="Bruemmer F."/>
            <person name="Labrenz M."/>
            <person name="Spormann A.M."/>
            <person name="Op den Camp H."/>
            <person name="Overmann J."/>
            <person name="Amann R."/>
            <person name="Jetten M.S.M."/>
            <person name="Mascher T."/>
            <person name="Medema M.H."/>
            <person name="Devos D.P."/>
            <person name="Kaster A.-K."/>
            <person name="Ovreas L."/>
            <person name="Rohde M."/>
            <person name="Galperin M.Y."/>
            <person name="Jogler C."/>
        </authorList>
    </citation>
    <scope>NUCLEOTIDE SEQUENCE [LARGE SCALE GENOMIC DNA]</scope>
    <source>
        <strain evidence="6 7">ElP</strain>
        <plasmid evidence="7">pelp_3</plasmid>
    </source>
</reference>
<evidence type="ECO:0000256" key="3">
    <source>
        <dbReference type="ARBA" id="ARBA00022827"/>
    </source>
</evidence>
<name>A0A518HFG0_9BACT</name>
<accession>A0A518HFG0</accession>
<evidence type="ECO:0000313" key="6">
    <source>
        <dbReference type="EMBL" id="QDV39583.1"/>
    </source>
</evidence>
<keyword evidence="7" id="KW-1185">Reference proteome</keyword>